<dbReference type="InterPro" id="IPR029058">
    <property type="entry name" value="AB_hydrolase_fold"/>
</dbReference>
<feature type="transmembrane region" description="Helical" evidence="7">
    <location>
        <begin position="395"/>
        <end position="418"/>
    </location>
</feature>
<dbReference type="Pfam" id="PF07714">
    <property type="entry name" value="PK_Tyr_Ser-Thr"/>
    <property type="match status" value="1"/>
</dbReference>
<dbReference type="FunFam" id="3.40.50.1820:FF:000126">
    <property type="entry name" value="Lipase"/>
    <property type="match status" value="1"/>
</dbReference>
<dbReference type="Gene3D" id="3.80.10.10">
    <property type="entry name" value="Ribonuclease Inhibitor"/>
    <property type="match status" value="2"/>
</dbReference>
<evidence type="ECO:0000313" key="10">
    <source>
        <dbReference type="EMBL" id="CAF1784809.1"/>
    </source>
</evidence>
<dbReference type="InterPro" id="IPR011009">
    <property type="entry name" value="Kinase-like_dom_sf"/>
</dbReference>
<dbReference type="Pfam" id="PF23598">
    <property type="entry name" value="LRR_14"/>
    <property type="match status" value="1"/>
</dbReference>
<dbReference type="SMART" id="SM00369">
    <property type="entry name" value="LRR_TYP"/>
    <property type="match status" value="4"/>
</dbReference>
<evidence type="ECO:0000256" key="2">
    <source>
        <dbReference type="ARBA" id="ARBA00022614"/>
    </source>
</evidence>
<feature type="domain" description="Protein kinase" evidence="9">
    <location>
        <begin position="487"/>
        <end position="754"/>
    </location>
</feature>
<dbReference type="SUPFAM" id="SSF56112">
    <property type="entry name" value="Protein kinase-like (PK-like)"/>
    <property type="match status" value="1"/>
</dbReference>
<feature type="chain" id="PRO_5032455714" evidence="8">
    <location>
        <begin position="24"/>
        <end position="1439"/>
    </location>
</feature>
<proteinExistence type="predicted"/>
<dbReference type="FunFam" id="1.10.510.10:FF:000657">
    <property type="entry name" value="Putative inactive leucine-rich repeat receptor-like protein kinase"/>
    <property type="match status" value="1"/>
</dbReference>
<keyword evidence="2" id="KW-0433">Leucine-rich repeat</keyword>
<evidence type="ECO:0000256" key="5">
    <source>
        <dbReference type="ARBA" id="ARBA00022989"/>
    </source>
</evidence>
<dbReference type="InterPro" id="IPR032675">
    <property type="entry name" value="LRR_dom_sf"/>
</dbReference>
<evidence type="ECO:0000256" key="8">
    <source>
        <dbReference type="SAM" id="SignalP"/>
    </source>
</evidence>
<dbReference type="InterPro" id="IPR000719">
    <property type="entry name" value="Prot_kinase_dom"/>
</dbReference>
<keyword evidence="4" id="KW-0677">Repeat</keyword>
<evidence type="ECO:0000256" key="6">
    <source>
        <dbReference type="ARBA" id="ARBA00023136"/>
    </source>
</evidence>
<dbReference type="PROSITE" id="PS51450">
    <property type="entry name" value="LRR"/>
    <property type="match status" value="1"/>
</dbReference>
<keyword evidence="5 7" id="KW-1133">Transmembrane helix</keyword>
<feature type="transmembrane region" description="Helical" evidence="7">
    <location>
        <begin position="797"/>
        <end position="819"/>
    </location>
</feature>
<name>A0A816J4R2_BRANA</name>
<dbReference type="InterPro" id="IPR003591">
    <property type="entry name" value="Leu-rich_rpt_typical-subtyp"/>
</dbReference>
<dbReference type="FunFam" id="3.80.10.10:FF:000155">
    <property type="entry name" value="Putative inactive leucine-rich repeat receptor-like protein kinase"/>
    <property type="match status" value="1"/>
</dbReference>
<dbReference type="EMBL" id="HG994373">
    <property type="protein sequence ID" value="CAF1784809.1"/>
    <property type="molecule type" value="Genomic_DNA"/>
</dbReference>
<comment type="subcellular location">
    <subcellularLocation>
        <location evidence="1">Membrane</location>
    </subcellularLocation>
</comment>
<dbReference type="InterPro" id="IPR055414">
    <property type="entry name" value="LRR_R13L4/SHOC2-like"/>
</dbReference>
<dbReference type="GO" id="GO:0016020">
    <property type="term" value="C:membrane"/>
    <property type="evidence" value="ECO:0007669"/>
    <property type="project" value="UniProtKB-SubCell"/>
</dbReference>
<feature type="signal peptide" evidence="8">
    <location>
        <begin position="1"/>
        <end position="23"/>
    </location>
</feature>
<evidence type="ECO:0000256" key="1">
    <source>
        <dbReference type="ARBA" id="ARBA00004370"/>
    </source>
</evidence>
<dbReference type="InterPro" id="IPR001611">
    <property type="entry name" value="Leu-rich_rpt"/>
</dbReference>
<dbReference type="GO" id="GO:0005524">
    <property type="term" value="F:ATP binding"/>
    <property type="evidence" value="ECO:0007669"/>
    <property type="project" value="InterPro"/>
</dbReference>
<dbReference type="Proteomes" id="UP001295469">
    <property type="component" value="Chromosome C09"/>
</dbReference>
<accession>A0A816J4R2</accession>
<protein>
    <submittedName>
        <fullName evidence="10">(rape) hypothetical protein</fullName>
    </submittedName>
</protein>
<dbReference type="PANTHER" id="PTHR11005">
    <property type="entry name" value="LYSOSOMAL ACID LIPASE-RELATED"/>
    <property type="match status" value="1"/>
</dbReference>
<dbReference type="GO" id="GO:0004674">
    <property type="term" value="F:protein serine/threonine kinase activity"/>
    <property type="evidence" value="ECO:0007669"/>
    <property type="project" value="UniProtKB-EC"/>
</dbReference>
<organism evidence="10">
    <name type="scientific">Brassica napus</name>
    <name type="common">Rape</name>
    <dbReference type="NCBI Taxonomy" id="3708"/>
    <lineage>
        <taxon>Eukaryota</taxon>
        <taxon>Viridiplantae</taxon>
        <taxon>Streptophyta</taxon>
        <taxon>Embryophyta</taxon>
        <taxon>Tracheophyta</taxon>
        <taxon>Spermatophyta</taxon>
        <taxon>Magnoliopsida</taxon>
        <taxon>eudicotyledons</taxon>
        <taxon>Gunneridae</taxon>
        <taxon>Pentapetalae</taxon>
        <taxon>rosids</taxon>
        <taxon>malvids</taxon>
        <taxon>Brassicales</taxon>
        <taxon>Brassicaceae</taxon>
        <taxon>Brassiceae</taxon>
        <taxon>Brassica</taxon>
    </lineage>
</organism>
<dbReference type="Pfam" id="PF04083">
    <property type="entry name" value="Abhydro_lipase"/>
    <property type="match status" value="1"/>
</dbReference>
<evidence type="ECO:0000256" key="3">
    <source>
        <dbReference type="ARBA" id="ARBA00022692"/>
    </source>
</evidence>
<evidence type="ECO:0000259" key="9">
    <source>
        <dbReference type="PROSITE" id="PS50011"/>
    </source>
</evidence>
<dbReference type="PROSITE" id="PS50011">
    <property type="entry name" value="PROTEIN_KINASE_DOM"/>
    <property type="match status" value="1"/>
</dbReference>
<dbReference type="SUPFAM" id="SSF53474">
    <property type="entry name" value="alpha/beta-Hydrolases"/>
    <property type="match status" value="1"/>
</dbReference>
<evidence type="ECO:0000256" key="7">
    <source>
        <dbReference type="SAM" id="Phobius"/>
    </source>
</evidence>
<dbReference type="Gene3D" id="3.40.50.1820">
    <property type="entry name" value="alpha/beta hydrolase"/>
    <property type="match status" value="1"/>
</dbReference>
<dbReference type="InterPro" id="IPR001245">
    <property type="entry name" value="Ser-Thr/Tyr_kinase_cat_dom"/>
</dbReference>
<keyword evidence="6 7" id="KW-0472">Membrane</keyword>
<sequence length="1439" mass="159092">MVQSKVSPLLFLSWLLFLQSTHQLQNSQTQVLYQLRKHLEFPKALESWGSYYGDLCLISATPHMSISCEGNSITELKVMGDKLLKPFGTFDGFSLPNRTLSEAFLIDSFATTLTRLTSLRVLSLVSLGIFGELPGKIHRLYSLESLDLSSNYLFGSVPPDVSRLVKLQSLMLDGNYFNGSVPDTLASLTNLTVLSLKNNRFNGPFPSSVCRIGRLTNLALSHNEISGELPDLIKLEHLHMLDLRENHFDSELPMLPKRLVTVLLSKNSFSGEIPRHFGGLSQLQHLDLSFNHLTGTPPRFLFSLPSISYLDLASNKLGGKLPLNLSCGGKLGFVDLSNNRLIGTPPRCLAGSSGERVVKLGGNCLSINSSHDQHQEFLCEEAEGKQLQGRKIGTLIAVISGAVLVLALVALGLVLLCVKRSCCCCSRGKSVPKTRFKVLTDNSHTSLSSEVLANARLISQTAKLVAQGVPSCRSFSFEELKEATEGFHASRFLGEGSLGKLYRGTLENGSYITVRCLVLSRKFSSQSIRGHLDWMSKLNHPHLLSFLGHCTQTSGEHDSTILYLVYEYIPNGTYRAHLSESCSEKILTWPDRLAILIEIAKAVHFLNTGVMPGSFNNHLKTNNILLDEHKIAKLSDYGVSAIIEENEKLETKSEPHNKSKKIAKREDDVYNFGFILLESLIGPLPTTKGEAFLLNEMTSFESQDGRQKIVSPTVLTTSSQESLAIAISIANKCVLLEPSARPSFEDVLWNLQYAAQMQSAADAERKRKKTLLDPIPETEQKAVFFDAGKAPGRRRRVLLPVSCFSLLWSYLFVAFGYGFRLLAVSYGSRPMFLEAPHTRSVRLLVRVESTLGSQTNPPLLTTAIVLPSSILGAAPPCGNTTTRSTHPGLGLAGSGGLCRSKALSPFLATFTFNETPPYCIETLSFWSPNSSTIPISNRCLSPTLVYCLAGLGPVVYPVFVTASAHQRLNGDNISRENLMKSPAKQMLFPSRLPQRPYPEVYKRHLSTGFLSPTRRREAETFSENGIGESLKHKTLICILLALLFFALSINPLEARGAFDRLARRPPQRTAAEGICASSVRIFGYKCEEHDVVTQDGYILNMQRIPEGRAGAGDMSKRQPVLIQHGILVDGMSWLFNPADQNLPLILADQGFDVWMGNTRGTRFSRRHKYLSPNQPAFWNWTWDELVSYDLPAMFDHIHGLTGQKIHYLGHSLGTLIGFASFSEKGLVDKLRSAAMLSPIAYLSHMTTVLGDIAAKSFLAEATAIIGVAEFNPKSGLVGNFIKIICRQAGIDCYDLISVITGKNCCLNASTIDLFLANEPQSTSTKNMIHLSQTVRDKVLRKYNYGSSNYNMKHYGQALPPAYNISAIPHDLPLFFSYGGLDCLADVSDVRFLIDQFKFHDVDKIDVQFVKEYAHADFIMGVTAKDVVYNQVATFFKRQV</sequence>
<dbReference type="Gene3D" id="1.10.510.10">
    <property type="entry name" value="Transferase(Phosphotransferase) domain 1"/>
    <property type="match status" value="1"/>
</dbReference>
<dbReference type="Gene3D" id="3.30.200.20">
    <property type="entry name" value="Phosphorylase Kinase, domain 1"/>
    <property type="match status" value="1"/>
</dbReference>
<dbReference type="FunFam" id="3.80.10.10:FF:000380">
    <property type="entry name" value="Putative inactive leucine-rich repeat receptor-like protein kinase"/>
    <property type="match status" value="1"/>
</dbReference>
<reference evidence="10" key="1">
    <citation type="submission" date="2021-01" db="EMBL/GenBank/DDBJ databases">
        <authorList>
            <consortium name="Genoscope - CEA"/>
            <person name="William W."/>
        </authorList>
    </citation>
    <scope>NUCLEOTIDE SEQUENCE</scope>
</reference>
<keyword evidence="8" id="KW-0732">Signal</keyword>
<keyword evidence="3 7" id="KW-0812">Transmembrane</keyword>
<evidence type="ECO:0000256" key="4">
    <source>
        <dbReference type="ARBA" id="ARBA00022737"/>
    </source>
</evidence>
<gene>
    <name evidence="10" type="ORF">DARMORV10_C09P62950.1</name>
</gene>
<dbReference type="InterPro" id="IPR006693">
    <property type="entry name" value="AB_hydrolase_lipase"/>
</dbReference>
<dbReference type="GO" id="GO:0006629">
    <property type="term" value="P:lipid metabolic process"/>
    <property type="evidence" value="ECO:0007669"/>
    <property type="project" value="InterPro"/>
</dbReference>
<dbReference type="SUPFAM" id="SSF52058">
    <property type="entry name" value="L domain-like"/>
    <property type="match status" value="1"/>
</dbReference>